<feature type="domain" description="Pyridoxamine kinase/Phosphomethylpyrimidine kinase" evidence="3">
    <location>
        <begin position="19"/>
        <end position="253"/>
    </location>
</feature>
<dbReference type="EMBL" id="JABVCQ010000017">
    <property type="protein sequence ID" value="MBB1126375.1"/>
    <property type="molecule type" value="Genomic_DNA"/>
</dbReference>
<dbReference type="AlphaFoldDB" id="A0A839HBJ6"/>
<evidence type="ECO:0000313" key="5">
    <source>
        <dbReference type="Proteomes" id="UP000548632"/>
    </source>
</evidence>
<dbReference type="UniPathway" id="UPA00060">
    <property type="reaction ID" value="UER00138"/>
</dbReference>
<organism evidence="4 5">
    <name type="scientific">Thiospirillum jenense</name>
    <dbReference type="NCBI Taxonomy" id="1653858"/>
    <lineage>
        <taxon>Bacteria</taxon>
        <taxon>Pseudomonadati</taxon>
        <taxon>Pseudomonadota</taxon>
        <taxon>Gammaproteobacteria</taxon>
        <taxon>Chromatiales</taxon>
        <taxon>Chromatiaceae</taxon>
        <taxon>Thiospirillum</taxon>
    </lineage>
</organism>
<dbReference type="Gene3D" id="3.40.1190.20">
    <property type="match status" value="1"/>
</dbReference>
<sequence>MAPADVERTPILLAIGGHDPSGGAGIQADTEAAAAAGVHCCTAITCITVQNTCGLCQLVPQRPAQVRAQCQVIMDDSRIGAIKVGLIGSSRLIQVLGELIDACPGVPVVLDPVLAAGSGQVTADAALINQLRLHLLPRCELVTPNVPEALLMSTVTQFERAAERLLAFGCKAVLLTGTHDHTSELVINRLYRPNEAVVAWEWPRLAASFHGSGCTLASAIAARLASGQSLVDAIEAAQIYVAAALNTARQTGRCQMTPRRVG</sequence>
<keyword evidence="4" id="KW-0418">Kinase</keyword>
<accession>A0A839HBJ6</accession>
<dbReference type="InterPro" id="IPR029056">
    <property type="entry name" value="Ribokinase-like"/>
</dbReference>
<comment type="pathway">
    <text evidence="1">Cofactor biosynthesis; thiamine diphosphate biosynthesis.</text>
</comment>
<dbReference type="PANTHER" id="PTHR20858">
    <property type="entry name" value="PHOSPHOMETHYLPYRIMIDINE KINASE"/>
    <property type="match status" value="1"/>
</dbReference>
<evidence type="ECO:0000259" key="3">
    <source>
        <dbReference type="Pfam" id="PF08543"/>
    </source>
</evidence>
<comment type="caution">
    <text evidence="4">The sequence shown here is derived from an EMBL/GenBank/DDBJ whole genome shotgun (WGS) entry which is preliminary data.</text>
</comment>
<dbReference type="InterPro" id="IPR013749">
    <property type="entry name" value="PM/HMP-P_kinase-1"/>
</dbReference>
<dbReference type="GO" id="GO:0008972">
    <property type="term" value="F:phosphomethylpyrimidine kinase activity"/>
    <property type="evidence" value="ECO:0007669"/>
    <property type="project" value="InterPro"/>
</dbReference>
<dbReference type="GO" id="GO:0009229">
    <property type="term" value="P:thiamine diphosphate biosynthetic process"/>
    <property type="evidence" value="ECO:0007669"/>
    <property type="project" value="UniProtKB-UniPathway"/>
</dbReference>
<evidence type="ECO:0000313" key="4">
    <source>
        <dbReference type="EMBL" id="MBB1126375.1"/>
    </source>
</evidence>
<dbReference type="InterPro" id="IPR004399">
    <property type="entry name" value="HMP/HMP-P_kinase_dom"/>
</dbReference>
<protein>
    <recommendedName>
        <fullName evidence="2">hydroxymethylpyrimidine kinase</fullName>
        <ecNumber evidence="2">2.7.1.49</ecNumber>
    </recommendedName>
</protein>
<dbReference type="GO" id="GO:0005829">
    <property type="term" value="C:cytosol"/>
    <property type="evidence" value="ECO:0007669"/>
    <property type="project" value="TreeGrafter"/>
</dbReference>
<dbReference type="EC" id="2.7.1.49" evidence="2"/>
<evidence type="ECO:0000256" key="1">
    <source>
        <dbReference type="ARBA" id="ARBA00004948"/>
    </source>
</evidence>
<gene>
    <name evidence="4" type="ORF">HUK38_09030</name>
</gene>
<dbReference type="Proteomes" id="UP000548632">
    <property type="component" value="Unassembled WGS sequence"/>
</dbReference>
<name>A0A839HBJ6_9GAMM</name>
<proteinExistence type="predicted"/>
<dbReference type="Pfam" id="PF08543">
    <property type="entry name" value="Phos_pyr_kin"/>
    <property type="match status" value="1"/>
</dbReference>
<evidence type="ECO:0000256" key="2">
    <source>
        <dbReference type="ARBA" id="ARBA00012135"/>
    </source>
</evidence>
<dbReference type="PANTHER" id="PTHR20858:SF17">
    <property type="entry name" value="HYDROXYMETHYLPYRIMIDINE_PHOSPHOMETHYLPYRIMIDINE KINASE THI20-RELATED"/>
    <property type="match status" value="1"/>
</dbReference>
<reference evidence="4 5" key="1">
    <citation type="journal article" date="2020" name="Arch. Microbiol.">
        <title>The genome sequence of the giant phototrophic gammaproteobacterium Thiospirillum jenense gives insight into its physiological properties and phylogenetic relationships.</title>
        <authorList>
            <person name="Imhoff J.F."/>
            <person name="Meyer T.E."/>
            <person name="Kyndt J.A."/>
        </authorList>
    </citation>
    <scope>NUCLEOTIDE SEQUENCE [LARGE SCALE GENOMIC DNA]</scope>
    <source>
        <strain evidence="4 5">DSM 216</strain>
    </source>
</reference>
<dbReference type="GO" id="GO:0009228">
    <property type="term" value="P:thiamine biosynthetic process"/>
    <property type="evidence" value="ECO:0007669"/>
    <property type="project" value="InterPro"/>
</dbReference>
<dbReference type="SUPFAM" id="SSF53613">
    <property type="entry name" value="Ribokinase-like"/>
    <property type="match status" value="1"/>
</dbReference>
<keyword evidence="4" id="KW-0808">Transferase</keyword>
<keyword evidence="5" id="KW-1185">Reference proteome</keyword>
<dbReference type="CDD" id="cd01169">
    <property type="entry name" value="HMPP_kinase"/>
    <property type="match status" value="1"/>
</dbReference>
<dbReference type="GO" id="GO:0008902">
    <property type="term" value="F:hydroxymethylpyrimidine kinase activity"/>
    <property type="evidence" value="ECO:0007669"/>
    <property type="project" value="UniProtKB-EC"/>
</dbReference>